<keyword evidence="3" id="KW-1185">Reference proteome</keyword>
<evidence type="ECO:0000259" key="1">
    <source>
        <dbReference type="Pfam" id="PF13456"/>
    </source>
</evidence>
<dbReference type="Pfam" id="PF13456">
    <property type="entry name" value="RVT_3"/>
    <property type="match status" value="1"/>
</dbReference>
<reference evidence="3" key="1">
    <citation type="submission" date="2024-07" db="EMBL/GenBank/DDBJ databases">
        <title>Two chromosome-level genome assemblies of Korean endemic species Abeliophyllum distichum and Forsythia ovata (Oleaceae).</title>
        <authorList>
            <person name="Jang H."/>
        </authorList>
    </citation>
    <scope>NUCLEOTIDE SEQUENCE [LARGE SCALE GENOMIC DNA]</scope>
</reference>
<accession>A0ABD1P1V4</accession>
<dbReference type="InterPro" id="IPR053151">
    <property type="entry name" value="RNase_H-like"/>
</dbReference>
<comment type="caution">
    <text evidence="2">The sequence shown here is derived from an EMBL/GenBank/DDBJ whole genome shotgun (WGS) entry which is preliminary data.</text>
</comment>
<dbReference type="InterPro" id="IPR036397">
    <property type="entry name" value="RNaseH_sf"/>
</dbReference>
<dbReference type="EMBL" id="JBFOLK010000065">
    <property type="protein sequence ID" value="KAL2457313.1"/>
    <property type="molecule type" value="Genomic_DNA"/>
</dbReference>
<evidence type="ECO:0000313" key="2">
    <source>
        <dbReference type="EMBL" id="KAL2457313.1"/>
    </source>
</evidence>
<proteinExistence type="predicted"/>
<feature type="domain" description="RNase H type-1" evidence="1">
    <location>
        <begin position="129"/>
        <end position="231"/>
    </location>
</feature>
<name>A0ABD1P1V4_9LAMI</name>
<dbReference type="CDD" id="cd06222">
    <property type="entry name" value="RNase_H_like"/>
    <property type="match status" value="1"/>
</dbReference>
<dbReference type="SUPFAM" id="SSF53098">
    <property type="entry name" value="Ribonuclease H-like"/>
    <property type="match status" value="1"/>
</dbReference>
<dbReference type="InterPro" id="IPR044730">
    <property type="entry name" value="RNase_H-like_dom_plant"/>
</dbReference>
<dbReference type="PANTHER" id="PTHR47723">
    <property type="entry name" value="OS05G0353850 PROTEIN"/>
    <property type="match status" value="1"/>
</dbReference>
<protein>
    <submittedName>
        <fullName evidence="2">RNase H domain-containing protein</fullName>
    </submittedName>
</protein>
<dbReference type="Proteomes" id="UP001604336">
    <property type="component" value="Unassembled WGS sequence"/>
</dbReference>
<dbReference type="PANTHER" id="PTHR47723:SF23">
    <property type="entry name" value="REVERSE TRANSCRIPTASE-LIKE PROTEIN"/>
    <property type="match status" value="1"/>
</dbReference>
<evidence type="ECO:0000313" key="3">
    <source>
        <dbReference type="Proteomes" id="UP001604336"/>
    </source>
</evidence>
<gene>
    <name evidence="2" type="ORF">Adt_46423</name>
</gene>
<dbReference type="Gene3D" id="3.30.420.10">
    <property type="entry name" value="Ribonuclease H-like superfamily/Ribonuclease H"/>
    <property type="match status" value="1"/>
</dbReference>
<dbReference type="InterPro" id="IPR002156">
    <property type="entry name" value="RNaseH_domain"/>
</dbReference>
<dbReference type="InterPro" id="IPR012337">
    <property type="entry name" value="RNaseH-like_sf"/>
</dbReference>
<sequence>MASRCQCCSEIETIQHVFIDSSVAHQVWQHFSSIFGIPLKLGMMRSIVGLAESPVVSSGGSITLFFYCIQANSFSLCIGVGTLTLPHILVLLLFLLPPTPLLLFIGVSRQLDLPRSISMDASEMDLRVAGGVIRFHTGHCIRAFSTGYGEIFILEAELRANLQGIELARRMGLVDLWIETDSTLAIHCISRGGGPWVIQSMLRRIRHLLSFDRGTVFHIFREENQVANYLAFEGWDRRHYQEYGPSDLPRRFCGLLQTNRFGLPSVRDL</sequence>
<organism evidence="2 3">
    <name type="scientific">Abeliophyllum distichum</name>
    <dbReference type="NCBI Taxonomy" id="126358"/>
    <lineage>
        <taxon>Eukaryota</taxon>
        <taxon>Viridiplantae</taxon>
        <taxon>Streptophyta</taxon>
        <taxon>Embryophyta</taxon>
        <taxon>Tracheophyta</taxon>
        <taxon>Spermatophyta</taxon>
        <taxon>Magnoliopsida</taxon>
        <taxon>eudicotyledons</taxon>
        <taxon>Gunneridae</taxon>
        <taxon>Pentapetalae</taxon>
        <taxon>asterids</taxon>
        <taxon>lamiids</taxon>
        <taxon>Lamiales</taxon>
        <taxon>Oleaceae</taxon>
        <taxon>Forsythieae</taxon>
        <taxon>Abeliophyllum</taxon>
    </lineage>
</organism>
<dbReference type="AlphaFoldDB" id="A0ABD1P1V4"/>